<comment type="caution">
    <text evidence="1">The sequence shown here is derived from an EMBL/GenBank/DDBJ whole genome shotgun (WGS) entry which is preliminary data.</text>
</comment>
<sequence length="247" mass="28853">EMTYDSDSERQRTYDEIMLYVPGPMRNERDEWIMEHNEFDPGWEMTVQMEHDLQEIRPYYVSCVLRNIDLTGDKCRKFINLQSKIHTKECKDRRLAAVATHDLEKVALPVRYCRRDTRSHEMTARKEKEAVNLHSLLWEEDPTEKKRMAVDRYRHHLSGLDSVPVTEANDGSIITLHPVTNCEQTRISSSTSSVLVEVTSSVSVDACYRVVDVLVERTFLICPQMTVHQMKVIDNEGNSQHEFTYDL</sequence>
<evidence type="ECO:0000313" key="1">
    <source>
        <dbReference type="EMBL" id="GMR54174.1"/>
    </source>
</evidence>
<protein>
    <submittedName>
        <fullName evidence="1">Uncharacterized protein</fullName>
    </submittedName>
</protein>
<dbReference type="GO" id="GO:0006432">
    <property type="term" value="P:phenylalanyl-tRNA aminoacylation"/>
    <property type="evidence" value="ECO:0007669"/>
    <property type="project" value="InterPro"/>
</dbReference>
<evidence type="ECO:0000313" key="2">
    <source>
        <dbReference type="Proteomes" id="UP001328107"/>
    </source>
</evidence>
<dbReference type="PANTHER" id="PTHR10947:SF3">
    <property type="entry name" value="LEUCINE-RICH REPEAT-CONTAINING PROTEIN 47"/>
    <property type="match status" value="1"/>
</dbReference>
<gene>
    <name evidence="1" type="ORF">PMAYCL1PPCAC_24369</name>
</gene>
<dbReference type="InterPro" id="IPR020825">
    <property type="entry name" value="Phe-tRNA_synthase-like_B3/B4"/>
</dbReference>
<dbReference type="Proteomes" id="UP001328107">
    <property type="component" value="Unassembled WGS sequence"/>
</dbReference>
<dbReference type="PANTHER" id="PTHR10947">
    <property type="entry name" value="PHENYLALANYL-TRNA SYNTHETASE BETA CHAIN AND LEUCINE-RICH REPEAT-CONTAINING PROTEIN 47"/>
    <property type="match status" value="1"/>
</dbReference>
<name>A0AAN5D209_9BILA</name>
<dbReference type="EMBL" id="BTRK01000005">
    <property type="protein sequence ID" value="GMR54174.1"/>
    <property type="molecule type" value="Genomic_DNA"/>
</dbReference>
<keyword evidence="2" id="KW-1185">Reference proteome</keyword>
<proteinExistence type="predicted"/>
<accession>A0AAN5D209</accession>
<feature type="non-terminal residue" evidence="1">
    <location>
        <position position="1"/>
    </location>
</feature>
<dbReference type="Gene3D" id="3.50.40.10">
    <property type="entry name" value="Phenylalanyl-trna Synthetase, Chain B, domain 3"/>
    <property type="match status" value="1"/>
</dbReference>
<dbReference type="GO" id="GO:0004826">
    <property type="term" value="F:phenylalanine-tRNA ligase activity"/>
    <property type="evidence" value="ECO:0007669"/>
    <property type="project" value="InterPro"/>
</dbReference>
<dbReference type="AlphaFoldDB" id="A0AAN5D209"/>
<reference evidence="2" key="1">
    <citation type="submission" date="2022-10" db="EMBL/GenBank/DDBJ databases">
        <title>Genome assembly of Pristionchus species.</title>
        <authorList>
            <person name="Yoshida K."/>
            <person name="Sommer R.J."/>
        </authorList>
    </citation>
    <scope>NUCLEOTIDE SEQUENCE [LARGE SCALE GENOMIC DNA]</scope>
    <source>
        <strain evidence="2">RS5460</strain>
    </source>
</reference>
<organism evidence="1 2">
    <name type="scientific">Pristionchus mayeri</name>
    <dbReference type="NCBI Taxonomy" id="1317129"/>
    <lineage>
        <taxon>Eukaryota</taxon>
        <taxon>Metazoa</taxon>
        <taxon>Ecdysozoa</taxon>
        <taxon>Nematoda</taxon>
        <taxon>Chromadorea</taxon>
        <taxon>Rhabditida</taxon>
        <taxon>Rhabditina</taxon>
        <taxon>Diplogasteromorpha</taxon>
        <taxon>Diplogasteroidea</taxon>
        <taxon>Neodiplogasteridae</taxon>
        <taxon>Pristionchus</taxon>
    </lineage>
</organism>
<dbReference type="InterPro" id="IPR045060">
    <property type="entry name" value="Phe-tRNA-ligase_IIc_bsu"/>
</dbReference>
<feature type="non-terminal residue" evidence="1">
    <location>
        <position position="247"/>
    </location>
</feature>